<evidence type="ECO:0000313" key="3">
    <source>
        <dbReference type="EMBL" id="KAK5699039.1"/>
    </source>
</evidence>
<feature type="region of interest" description="Disordered" evidence="1">
    <location>
        <begin position="171"/>
        <end position="229"/>
    </location>
</feature>
<feature type="region of interest" description="Disordered" evidence="1">
    <location>
        <begin position="107"/>
        <end position="152"/>
    </location>
</feature>
<sequence length="1061" mass="120804">MSDNANHQDDLPELSDEDISLLHQIATLAQHQSLQSDPPAPPFRALFAAYDAVFAEQSVQQEHDGVVFRVLLRVGEAAREGGGRAGVWGVDLVGCLKEVLQAQGITVVEDEGEGGDGLSEVTRESLPTNLDGQDDSRGPAKQRQKTGKRRVSFDDARLDETWLIEHSQPLAVLPPRHQSKRSPLGQLARRSNRHESDPSRRARSASSQRPASTLTRHSAPKHYQESSPSTVYTSEAEDQQNLAPLYQPSQTQLEHNAEAFAVTSTIRAARRCMHIWHDRALMLQATEEQARAIAAAHDRRMLLKQAFDEWRAKLRSRKRAHERELLRSEQDDQAGHVWRQKLLYRAFSQWQGSLVYQREQVQKCHAQILRMRYFHRWRTLAVDNALKARSILLKKYLAVWRARLTRRQLREEQALAKCEESRMKACWRAWFWHFCSRRVESWREDSLKRRALESWRASLSALAAKREQARRFCDSNVTRRALRVLRDRLGQRQQAAQLAQSCRDRKVMTGCLHTFVISARLESLGRTLTLKITLDLQRKAFRVWLLHLQLLRQATEADRQRILHNAWTDWNDALRCRALAQRIDERVLIESLYRWVLAERGRLLRRRVEARIARQVLSTWVMKVRDKSTRFAVAERAFKDGQQRRTMSSVMVKLHLAMRRREDAERAAVEFASARALPNALAALTDKFRAVEQINKWAVDARFYTLCTRYLAVWKEKTTQNQQYRKRDAYARVRAKVKIRLVGNCLAEWRAKTAHIVSMDEDAERMSNARLIAVGRQAFGHWRAQTAEIRQIAEHAESRDRRNLIRAAFLALTTRYEEVAALDEQAEAFKRDTDLIVLATTLKRLQWAQFTAARRVESAEALWARNRDTHIRNMVRVWAALTASRRAARRGEDEEPESPSLRPASRAASRSRQAFPSSPPAMGAVTPAYMRTPSRSRRASRFRPLPTPAPGTPFAFETAYLATTPAPLPVDPALFAEDGALTPQVTPFARKLRAGGFGGRRTLLGTGSALDAEGTTTPAPALRTSVFGRSVVGPVTAKSVRFAGASRFGSAGSGSEHMKSS</sequence>
<proteinExistence type="predicted"/>
<reference evidence="3" key="1">
    <citation type="submission" date="2023-08" db="EMBL/GenBank/DDBJ databases">
        <title>Black Yeasts Isolated from many extreme environments.</title>
        <authorList>
            <person name="Coleine C."/>
            <person name="Stajich J.E."/>
            <person name="Selbmann L."/>
        </authorList>
    </citation>
    <scope>NUCLEOTIDE SEQUENCE</scope>
    <source>
        <strain evidence="3">CCFEE 5810</strain>
    </source>
</reference>
<accession>A0AAN7ZNB0</accession>
<dbReference type="Proteomes" id="UP001310594">
    <property type="component" value="Unassembled WGS sequence"/>
</dbReference>
<gene>
    <name evidence="3" type="ORF">LTR97_006688</name>
</gene>
<evidence type="ECO:0000256" key="1">
    <source>
        <dbReference type="SAM" id="MobiDB-lite"/>
    </source>
</evidence>
<feature type="compositionally biased region" description="Basic residues" evidence="1">
    <location>
        <begin position="140"/>
        <end position="150"/>
    </location>
</feature>
<feature type="region of interest" description="Disordered" evidence="1">
    <location>
        <begin position="886"/>
        <end position="949"/>
    </location>
</feature>
<organism evidence="3 4">
    <name type="scientific">Elasticomyces elasticus</name>
    <dbReference type="NCBI Taxonomy" id="574655"/>
    <lineage>
        <taxon>Eukaryota</taxon>
        <taxon>Fungi</taxon>
        <taxon>Dikarya</taxon>
        <taxon>Ascomycota</taxon>
        <taxon>Pezizomycotina</taxon>
        <taxon>Dothideomycetes</taxon>
        <taxon>Dothideomycetidae</taxon>
        <taxon>Mycosphaerellales</taxon>
        <taxon>Teratosphaeriaceae</taxon>
        <taxon>Elasticomyces</taxon>
    </lineage>
</organism>
<name>A0AAN7ZNB0_9PEZI</name>
<evidence type="ECO:0000313" key="4">
    <source>
        <dbReference type="Proteomes" id="UP001310594"/>
    </source>
</evidence>
<dbReference type="AlphaFoldDB" id="A0AAN7ZNB0"/>
<dbReference type="Pfam" id="PF08457">
    <property type="entry name" value="Sfi1"/>
    <property type="match status" value="1"/>
</dbReference>
<dbReference type="EMBL" id="JAVRQU010000009">
    <property type="protein sequence ID" value="KAK5699039.1"/>
    <property type="molecule type" value="Genomic_DNA"/>
</dbReference>
<feature type="compositionally biased region" description="Low complexity" evidence="1">
    <location>
        <begin position="898"/>
        <end position="916"/>
    </location>
</feature>
<evidence type="ECO:0000259" key="2">
    <source>
        <dbReference type="Pfam" id="PF08457"/>
    </source>
</evidence>
<comment type="caution">
    <text evidence="3">The sequence shown here is derived from an EMBL/GenBank/DDBJ whole genome shotgun (WGS) entry which is preliminary data.</text>
</comment>
<protein>
    <recommendedName>
        <fullName evidence="2">Sfi1 spindle body domain-containing protein</fullName>
    </recommendedName>
</protein>
<dbReference type="InterPro" id="IPR013665">
    <property type="entry name" value="Sfi1_dom"/>
</dbReference>
<feature type="domain" description="Sfi1 spindle body" evidence="2">
    <location>
        <begin position="314"/>
        <end position="880"/>
    </location>
</feature>